<gene>
    <name evidence="2" type="ORF">Selli1_18120</name>
</gene>
<dbReference type="EMBL" id="BSBO01000017">
    <property type="protein sequence ID" value="GLG04638.1"/>
    <property type="molecule type" value="Genomic_DNA"/>
</dbReference>
<dbReference type="PANTHER" id="PTHR38447">
    <property type="entry name" value="TRANSCRIPTION FACTOR YDEB-RELATED"/>
    <property type="match status" value="1"/>
</dbReference>
<accession>A0A9W6C640</accession>
<dbReference type="Pfam" id="PF21095">
    <property type="entry name" value="CarD_C"/>
    <property type="match status" value="1"/>
</dbReference>
<dbReference type="InterPro" id="IPR042215">
    <property type="entry name" value="CarD-like_C"/>
</dbReference>
<feature type="domain" description="CarD-like/TRCF RNAP-interacting" evidence="1">
    <location>
        <begin position="1"/>
        <end position="113"/>
    </location>
</feature>
<evidence type="ECO:0000313" key="2">
    <source>
        <dbReference type="EMBL" id="GLG04638.1"/>
    </source>
</evidence>
<dbReference type="PANTHER" id="PTHR38447:SF1">
    <property type="entry name" value="RNA POLYMERASE-BINDING TRANSCRIPTION FACTOR CARD"/>
    <property type="match status" value="1"/>
</dbReference>
<dbReference type="Proteomes" id="UP001145145">
    <property type="component" value="Unassembled WGS sequence"/>
</dbReference>
<dbReference type="GO" id="GO:0009303">
    <property type="term" value="P:rRNA transcription"/>
    <property type="evidence" value="ECO:0007669"/>
    <property type="project" value="TreeGrafter"/>
</dbReference>
<dbReference type="SMART" id="SM01058">
    <property type="entry name" value="CarD_TRCF"/>
    <property type="match status" value="1"/>
</dbReference>
<sequence length="167" mass="19063">MFKVGEYVVYGHNGVCRITKIGPLETVAKDKDRLYYTLIPFGETGSTVFAPVDSQKIPMRKIISKEEALLLIEEMKEIAVLGIAEERKREETYKNALKTCDCKKLVSLIKTIYRRKQEREAQGKHLTAADSRYFRTAEHVLYDELAAALEIESGKVKDFISEKLGEE</sequence>
<keyword evidence="3" id="KW-1185">Reference proteome</keyword>
<organism evidence="2 3">
    <name type="scientific">Sellimonas catena</name>
    <dbReference type="NCBI Taxonomy" id="2994035"/>
    <lineage>
        <taxon>Bacteria</taxon>
        <taxon>Bacillati</taxon>
        <taxon>Bacillota</taxon>
        <taxon>Clostridia</taxon>
        <taxon>Lachnospirales</taxon>
        <taxon>Lachnospiraceae</taxon>
        <taxon>Sellimonas</taxon>
    </lineage>
</organism>
<dbReference type="InterPro" id="IPR003711">
    <property type="entry name" value="CarD-like/TRCF_RID"/>
</dbReference>
<dbReference type="InterPro" id="IPR036101">
    <property type="entry name" value="CarD-like/TRCF_RID_sf"/>
</dbReference>
<dbReference type="InterPro" id="IPR048792">
    <property type="entry name" value="CarD_C"/>
</dbReference>
<dbReference type="Gene3D" id="2.40.10.170">
    <property type="match status" value="1"/>
</dbReference>
<dbReference type="RefSeq" id="WP_281872825.1">
    <property type="nucleotide sequence ID" value="NZ_BSBO01000017.1"/>
</dbReference>
<reference evidence="2 3" key="1">
    <citation type="journal article" date="2023" name="Int. J. Syst. Evol. Microbiol.">
        <title>Sellimonas catena sp. nov., isolated from human faeces.</title>
        <authorList>
            <person name="Hisatomi A."/>
            <person name="Ohkuma M."/>
            <person name="Sakamoto M."/>
        </authorList>
    </citation>
    <scope>NUCLEOTIDE SEQUENCE [LARGE SCALE GENOMIC DNA]</scope>
    <source>
        <strain evidence="2 3">12EGH17</strain>
    </source>
</reference>
<dbReference type="InterPro" id="IPR052531">
    <property type="entry name" value="CarD-like_regulator"/>
</dbReference>
<dbReference type="SUPFAM" id="SSF141259">
    <property type="entry name" value="CarD-like"/>
    <property type="match status" value="1"/>
</dbReference>
<dbReference type="Gene3D" id="1.20.58.1290">
    <property type="entry name" value="CarD-like, C-terminal domain"/>
    <property type="match status" value="1"/>
</dbReference>
<protein>
    <submittedName>
        <fullName evidence="2">CarD family transcriptional regulator</fullName>
    </submittedName>
</protein>
<comment type="caution">
    <text evidence="2">The sequence shown here is derived from an EMBL/GenBank/DDBJ whole genome shotgun (WGS) entry which is preliminary data.</text>
</comment>
<name>A0A9W6C640_9FIRM</name>
<evidence type="ECO:0000259" key="1">
    <source>
        <dbReference type="SMART" id="SM01058"/>
    </source>
</evidence>
<evidence type="ECO:0000313" key="3">
    <source>
        <dbReference type="Proteomes" id="UP001145145"/>
    </source>
</evidence>
<dbReference type="AlphaFoldDB" id="A0A9W6C640"/>
<proteinExistence type="predicted"/>
<dbReference type="Pfam" id="PF02559">
    <property type="entry name" value="CarD_TRCF_RID"/>
    <property type="match status" value="1"/>
</dbReference>